<name>A0A4Q7S979_9BURK</name>
<protein>
    <submittedName>
        <fullName evidence="2">TLP18.3/Psb32/MOLO-1 phosphatase superfamily protein</fullName>
    </submittedName>
</protein>
<dbReference type="InterPro" id="IPR007621">
    <property type="entry name" value="TPM_dom"/>
</dbReference>
<dbReference type="PANTHER" id="PTHR30373">
    <property type="entry name" value="UPF0603 PROTEIN YGCG"/>
    <property type="match status" value="1"/>
</dbReference>
<dbReference type="AlphaFoldDB" id="A0A4Q7S979"/>
<comment type="caution">
    <text evidence="2">The sequence shown here is derived from an EMBL/GenBank/DDBJ whole genome shotgun (WGS) entry which is preliminary data.</text>
</comment>
<keyword evidence="3" id="KW-1185">Reference proteome</keyword>
<sequence length="178" mass="19439">MKKAKAPHPPLGTSLQRTLRHAGSGVGVARKAFPDEARHQIQVAVHKGEQHHRGEVRVVIEASLPLALAWAGTTPRERARALFGALEVWNTEDHSGVLLYINLADHAVELLADRGIDACVSPDAWRAICDELVHGLAERLCVKPVLHAIEQIHALLVAHFPAEAGHNPNELDDRPIIL</sequence>
<dbReference type="Proteomes" id="UP000291078">
    <property type="component" value="Unassembled WGS sequence"/>
</dbReference>
<dbReference type="Gene3D" id="3.10.310.50">
    <property type="match status" value="1"/>
</dbReference>
<evidence type="ECO:0000259" key="1">
    <source>
        <dbReference type="Pfam" id="PF04536"/>
    </source>
</evidence>
<dbReference type="EMBL" id="SGXM01000001">
    <property type="protein sequence ID" value="RZT42913.1"/>
    <property type="molecule type" value="Genomic_DNA"/>
</dbReference>
<proteinExistence type="predicted"/>
<evidence type="ECO:0000313" key="2">
    <source>
        <dbReference type="EMBL" id="RZT42913.1"/>
    </source>
</evidence>
<accession>A0A4Q7S979</accession>
<dbReference type="RefSeq" id="WP_130390865.1">
    <property type="nucleotide sequence ID" value="NZ_SGXM01000001.1"/>
</dbReference>
<organism evidence="2 3">
    <name type="scientific">Cupriavidus agavae</name>
    <dbReference type="NCBI Taxonomy" id="1001822"/>
    <lineage>
        <taxon>Bacteria</taxon>
        <taxon>Pseudomonadati</taxon>
        <taxon>Pseudomonadota</taxon>
        <taxon>Betaproteobacteria</taxon>
        <taxon>Burkholderiales</taxon>
        <taxon>Burkholderiaceae</taxon>
        <taxon>Cupriavidus</taxon>
    </lineage>
</organism>
<dbReference type="OrthoDB" id="5683663at2"/>
<dbReference type="Pfam" id="PF04536">
    <property type="entry name" value="TPM_phosphatase"/>
    <property type="match status" value="1"/>
</dbReference>
<gene>
    <name evidence="2" type="ORF">EV147_1959</name>
</gene>
<dbReference type="PANTHER" id="PTHR30373:SF8">
    <property type="entry name" value="BLL7265 PROTEIN"/>
    <property type="match status" value="1"/>
</dbReference>
<evidence type="ECO:0000313" key="3">
    <source>
        <dbReference type="Proteomes" id="UP000291078"/>
    </source>
</evidence>
<feature type="domain" description="TPM" evidence="1">
    <location>
        <begin position="33"/>
        <end position="133"/>
    </location>
</feature>
<reference evidence="2 3" key="1">
    <citation type="journal article" date="2015" name="Stand. Genomic Sci.">
        <title>Genomic Encyclopedia of Bacterial and Archaeal Type Strains, Phase III: the genomes of soil and plant-associated and newly described type strains.</title>
        <authorList>
            <person name="Whitman W.B."/>
            <person name="Woyke T."/>
            <person name="Klenk H.P."/>
            <person name="Zhou Y."/>
            <person name="Lilburn T.G."/>
            <person name="Beck B.J."/>
            <person name="De Vos P."/>
            <person name="Vandamme P."/>
            <person name="Eisen J.A."/>
            <person name="Garrity G."/>
            <person name="Hugenholtz P."/>
            <person name="Kyrpides N.C."/>
        </authorList>
    </citation>
    <scope>NUCLEOTIDE SEQUENCE [LARGE SCALE GENOMIC DNA]</scope>
    <source>
        <strain evidence="2 3">ASC-9842</strain>
    </source>
</reference>